<sequence>MDEKQLMNEALNTRLIDYEDSFDKMIFENYFEEMVESTEMSRIKTDNYGDAGIDYIFFLFNRKLIFSLEDLEDIKSEGKNNRIDIYCIQIKNSDRLDSNVPNKFIEFSENLVDGKKPDHYNEEVKENIDIFTNLVKKFVLKSKFYIHFYYFNRAGKKQLESASDLLGRFDTLKHLYDTVDFIEEVDIEILGVNDIVKTLRTGKNFEYVFKDIDKFEAEVDHNDESTNAVIALIPITQFYKFICLENGQINDKLFESNIRDYKGRSNVNKNIIKTLQGGNNLDFWWLNNGITITVEDIQESKTAKRIQIINPQIVNGLQTSYSIYNYYSAHIEDLENEKRKLFVKILKVKEESEGEELEIIVATNSQNEIRDKDIHANDEVQKNIEQYFKKFGKYYQRKDKYYTNRRRDKKDIVKLSEMAKYINTIFLKDPSFTRNNPGKLLSGNKYNTIFQINNLDQDYERYYLAYRIYAVVMENNKGTIFIGEDEFERANFIHHLVYATVCLFFNTIDYSPTNIKYMSIEKISKKIISEAMDVIVQTIQENEIPHAKILKAIKEQSFMQQLRDQLIKKINRNGIT</sequence>
<dbReference type="EMBL" id="BLYI01000049">
    <property type="protein sequence ID" value="GFO86065.1"/>
    <property type="molecule type" value="Genomic_DNA"/>
</dbReference>
<name>A0A916VDQ7_9FIRM</name>
<evidence type="ECO:0000259" key="1">
    <source>
        <dbReference type="Pfam" id="PF10592"/>
    </source>
</evidence>
<evidence type="ECO:0000313" key="2">
    <source>
        <dbReference type="EMBL" id="GFO86065.1"/>
    </source>
</evidence>
<dbReference type="RefSeq" id="WP_201311752.1">
    <property type="nucleotide sequence ID" value="NZ_BLYI01000049.1"/>
</dbReference>
<dbReference type="AlphaFoldDB" id="A0A916VDQ7"/>
<organism evidence="2 3">
    <name type="scientific">Anaerostipes butyraticus</name>
    <dbReference type="NCBI Taxonomy" id="645466"/>
    <lineage>
        <taxon>Bacteria</taxon>
        <taxon>Bacillati</taxon>
        <taxon>Bacillota</taxon>
        <taxon>Clostridia</taxon>
        <taxon>Lachnospirales</taxon>
        <taxon>Lachnospiraceae</taxon>
        <taxon>Anaerostipes</taxon>
    </lineage>
</organism>
<feature type="domain" description="Abortive phage infection protein C-terminal" evidence="1">
    <location>
        <begin position="254"/>
        <end position="526"/>
    </location>
</feature>
<dbReference type="InterPro" id="IPR018891">
    <property type="entry name" value="AIPR_C"/>
</dbReference>
<dbReference type="Pfam" id="PF10592">
    <property type="entry name" value="AIPR"/>
    <property type="match status" value="1"/>
</dbReference>
<evidence type="ECO:0000313" key="3">
    <source>
        <dbReference type="Proteomes" id="UP000613208"/>
    </source>
</evidence>
<protein>
    <recommendedName>
        <fullName evidence="1">Abortive phage infection protein C-terminal domain-containing protein</fullName>
    </recommendedName>
</protein>
<reference evidence="2" key="1">
    <citation type="submission" date="2020-06" db="EMBL/GenBank/DDBJ databases">
        <title>Characterization of fructooligosaccharide metabolism and fructooligosaccharide-degrading enzymes in human commensal butyrate producers.</title>
        <authorList>
            <person name="Tanno H."/>
            <person name="Fujii T."/>
            <person name="Hirano K."/>
            <person name="Maeno S."/>
            <person name="Tonozuka T."/>
            <person name="Sakamoto M."/>
            <person name="Ohkuma M."/>
            <person name="Tochio T."/>
            <person name="Endo A."/>
        </authorList>
    </citation>
    <scope>NUCLEOTIDE SEQUENCE</scope>
    <source>
        <strain evidence="2">JCM 17466</strain>
    </source>
</reference>
<gene>
    <name evidence="2" type="ORF">ANBU17_24120</name>
</gene>
<dbReference type="Proteomes" id="UP000613208">
    <property type="component" value="Unassembled WGS sequence"/>
</dbReference>
<comment type="caution">
    <text evidence="2">The sequence shown here is derived from an EMBL/GenBank/DDBJ whole genome shotgun (WGS) entry which is preliminary data.</text>
</comment>
<proteinExistence type="predicted"/>
<accession>A0A916VDQ7</accession>
<keyword evidence="3" id="KW-1185">Reference proteome</keyword>